<accession>A0A0A8YPB2</accession>
<dbReference type="EMBL" id="GBRH01269829">
    <property type="protein sequence ID" value="JAD28066.1"/>
    <property type="molecule type" value="Transcribed_RNA"/>
</dbReference>
<proteinExistence type="predicted"/>
<reference evidence="1" key="2">
    <citation type="journal article" date="2015" name="Data Brief">
        <title>Shoot transcriptome of the giant reed, Arundo donax.</title>
        <authorList>
            <person name="Barrero R.A."/>
            <person name="Guerrero F.D."/>
            <person name="Moolhuijzen P."/>
            <person name="Goolsby J.A."/>
            <person name="Tidwell J."/>
            <person name="Bellgard S.E."/>
            <person name="Bellgard M.I."/>
        </authorList>
    </citation>
    <scope>NUCLEOTIDE SEQUENCE</scope>
    <source>
        <tissue evidence="1">Shoot tissue taken approximately 20 cm above the soil surface</tissue>
    </source>
</reference>
<dbReference type="AlphaFoldDB" id="A0A0A8YPB2"/>
<protein>
    <submittedName>
        <fullName evidence="1">Uncharacterized protein</fullName>
    </submittedName>
</protein>
<name>A0A0A8YPB2_ARUDO</name>
<reference evidence="1" key="1">
    <citation type="submission" date="2014-09" db="EMBL/GenBank/DDBJ databases">
        <authorList>
            <person name="Magalhaes I.L.F."/>
            <person name="Oliveira U."/>
            <person name="Santos F.R."/>
            <person name="Vidigal T.H.D.A."/>
            <person name="Brescovit A.D."/>
            <person name="Santos A.J."/>
        </authorList>
    </citation>
    <scope>NUCLEOTIDE SEQUENCE</scope>
    <source>
        <tissue evidence="1">Shoot tissue taken approximately 20 cm above the soil surface</tissue>
    </source>
</reference>
<organism evidence="1">
    <name type="scientific">Arundo donax</name>
    <name type="common">Giant reed</name>
    <name type="synonym">Donax arundinaceus</name>
    <dbReference type="NCBI Taxonomy" id="35708"/>
    <lineage>
        <taxon>Eukaryota</taxon>
        <taxon>Viridiplantae</taxon>
        <taxon>Streptophyta</taxon>
        <taxon>Embryophyta</taxon>
        <taxon>Tracheophyta</taxon>
        <taxon>Spermatophyta</taxon>
        <taxon>Magnoliopsida</taxon>
        <taxon>Liliopsida</taxon>
        <taxon>Poales</taxon>
        <taxon>Poaceae</taxon>
        <taxon>PACMAD clade</taxon>
        <taxon>Arundinoideae</taxon>
        <taxon>Arundineae</taxon>
        <taxon>Arundo</taxon>
    </lineage>
</organism>
<sequence>MRLKELLATIAFLSEKVDLEKYIEES</sequence>
<evidence type="ECO:0000313" key="1">
    <source>
        <dbReference type="EMBL" id="JAD28066.1"/>
    </source>
</evidence>